<keyword evidence="5 6" id="KW-0349">Heme</keyword>
<evidence type="ECO:0000256" key="5">
    <source>
        <dbReference type="PIRSR" id="PIRSR602401-1"/>
    </source>
</evidence>
<comment type="caution">
    <text evidence="7">The sequence shown here is derived from an EMBL/GenBank/DDBJ whole genome shotgun (WGS) entry which is preliminary data.</text>
</comment>
<evidence type="ECO:0000256" key="4">
    <source>
        <dbReference type="ARBA" id="ARBA00023004"/>
    </source>
</evidence>
<dbReference type="InterPro" id="IPR001128">
    <property type="entry name" value="Cyt_P450"/>
</dbReference>
<dbReference type="InterPro" id="IPR017972">
    <property type="entry name" value="Cyt_P450_CS"/>
</dbReference>
<accession>A0A8H3I3I1</accession>
<dbReference type="Gene3D" id="1.10.630.10">
    <property type="entry name" value="Cytochrome P450"/>
    <property type="match status" value="1"/>
</dbReference>
<dbReference type="GO" id="GO:0005506">
    <property type="term" value="F:iron ion binding"/>
    <property type="evidence" value="ECO:0007669"/>
    <property type="project" value="InterPro"/>
</dbReference>
<dbReference type="OrthoDB" id="1470350at2759"/>
<proteinExistence type="inferred from homology"/>
<dbReference type="Proteomes" id="UP000664169">
    <property type="component" value="Unassembled WGS sequence"/>
</dbReference>
<keyword evidence="8" id="KW-1185">Reference proteome</keyword>
<evidence type="ECO:0000313" key="8">
    <source>
        <dbReference type="Proteomes" id="UP000664169"/>
    </source>
</evidence>
<dbReference type="InterPro" id="IPR050121">
    <property type="entry name" value="Cytochrome_P450_monoxygenase"/>
</dbReference>
<sequence>MLSLVLLAVAALLLYTFATRLIALRKNIAMAKESGLPYIVVPVYLYWRPWMIVSNMVIPLLEKLPVALQPAWKSSIVLEQSWTYLTTQFDHAPTRTYLTVAPGGIICWAGNAEAISQITTRRNDFPKPTQIYKSLDIYGKNIVTLEGPLWRRHRKVTSPPFSEKNNHLVFAESVYQAQSMAKDWTRPEEGAVRSLSTAAHDCMRLSLHIISRAGFGVRLLWPGIETDSKDTQLPPDSGHALTYTDALEGLLHNILFVVALPPALLRFLPFKRTKATYQCFLEWKKYMIEMREKKKIEVSAGADTAGMDLMGALVKSAGYGSDASIGKGQDDYLTDDEILGNAFVFILAGHETTANTIHFSLLFLAMELAEQRKLQKDLDSIFHGRNPSEWDYDQDIPRLFGGMTGAVLNETLRLIPPVINIPKSTITWQNIEIDGKQYKVPPKTYVTLCTAAVHRDPKYWPAGPPLPLDQAWHPTSNRDNDLNEFRPSRWLLADDHNKDSSMPGADNNKDAESVGVNTAPDTAETLFKPRKGAYLPFSDGYRSCIGRRFAQVEVLAVLAVLLSEYSVELAVDDYASDKEVAAMPEPEKKKVWTKAKQDARDKLRTKMGTIITIQLRAGHYVGFRLVRRGTERFNFVD</sequence>
<name>A0A8H3I3I1_9LECA</name>
<dbReference type="GO" id="GO:0020037">
    <property type="term" value="F:heme binding"/>
    <property type="evidence" value="ECO:0007669"/>
    <property type="project" value="InterPro"/>
</dbReference>
<dbReference type="GO" id="GO:0004497">
    <property type="term" value="F:monooxygenase activity"/>
    <property type="evidence" value="ECO:0007669"/>
    <property type="project" value="UniProtKB-KW"/>
</dbReference>
<dbReference type="SUPFAM" id="SSF48264">
    <property type="entry name" value="Cytochrome P450"/>
    <property type="match status" value="1"/>
</dbReference>
<dbReference type="Pfam" id="PF00067">
    <property type="entry name" value="p450"/>
    <property type="match status" value="2"/>
</dbReference>
<dbReference type="EMBL" id="CAJPDQ010000001">
    <property type="protein sequence ID" value="CAF9903173.1"/>
    <property type="molecule type" value="Genomic_DNA"/>
</dbReference>
<keyword evidence="6" id="KW-0560">Oxidoreductase</keyword>
<dbReference type="PRINTS" id="PR00385">
    <property type="entry name" value="P450"/>
</dbReference>
<evidence type="ECO:0000256" key="1">
    <source>
        <dbReference type="ARBA" id="ARBA00001971"/>
    </source>
</evidence>
<dbReference type="CDD" id="cd11070">
    <property type="entry name" value="CYP56-like"/>
    <property type="match status" value="1"/>
</dbReference>
<comment type="similarity">
    <text evidence="2 6">Belongs to the cytochrome P450 family.</text>
</comment>
<keyword evidence="6" id="KW-0503">Monooxygenase</keyword>
<keyword evidence="4 5" id="KW-0408">Iron</keyword>
<dbReference type="PROSITE" id="PS00086">
    <property type="entry name" value="CYTOCHROME_P450"/>
    <property type="match status" value="1"/>
</dbReference>
<evidence type="ECO:0000256" key="2">
    <source>
        <dbReference type="ARBA" id="ARBA00010617"/>
    </source>
</evidence>
<dbReference type="AlphaFoldDB" id="A0A8H3I3I1"/>
<dbReference type="GO" id="GO:0016705">
    <property type="term" value="F:oxidoreductase activity, acting on paired donors, with incorporation or reduction of molecular oxygen"/>
    <property type="evidence" value="ECO:0007669"/>
    <property type="project" value="InterPro"/>
</dbReference>
<comment type="cofactor">
    <cofactor evidence="1 5">
        <name>heme</name>
        <dbReference type="ChEBI" id="CHEBI:30413"/>
    </cofactor>
</comment>
<evidence type="ECO:0008006" key="9">
    <source>
        <dbReference type="Google" id="ProtNLM"/>
    </source>
</evidence>
<dbReference type="InterPro" id="IPR002401">
    <property type="entry name" value="Cyt_P450_E_grp-I"/>
</dbReference>
<keyword evidence="3 5" id="KW-0479">Metal-binding</keyword>
<reference evidence="7" key="1">
    <citation type="submission" date="2021-03" db="EMBL/GenBank/DDBJ databases">
        <authorList>
            <person name="Tagirdzhanova G."/>
        </authorList>
    </citation>
    <scope>NUCLEOTIDE SEQUENCE</scope>
</reference>
<dbReference type="PRINTS" id="PR00463">
    <property type="entry name" value="EP450I"/>
</dbReference>
<dbReference type="PANTHER" id="PTHR24305">
    <property type="entry name" value="CYTOCHROME P450"/>
    <property type="match status" value="1"/>
</dbReference>
<evidence type="ECO:0000256" key="3">
    <source>
        <dbReference type="ARBA" id="ARBA00022723"/>
    </source>
</evidence>
<dbReference type="PANTHER" id="PTHR24305:SF166">
    <property type="entry name" value="CYTOCHROME P450 12A4, MITOCHONDRIAL-RELATED"/>
    <property type="match status" value="1"/>
</dbReference>
<dbReference type="InterPro" id="IPR036396">
    <property type="entry name" value="Cyt_P450_sf"/>
</dbReference>
<evidence type="ECO:0000313" key="7">
    <source>
        <dbReference type="EMBL" id="CAF9903173.1"/>
    </source>
</evidence>
<organism evidence="7 8">
    <name type="scientific">Gomphillus americanus</name>
    <dbReference type="NCBI Taxonomy" id="1940652"/>
    <lineage>
        <taxon>Eukaryota</taxon>
        <taxon>Fungi</taxon>
        <taxon>Dikarya</taxon>
        <taxon>Ascomycota</taxon>
        <taxon>Pezizomycotina</taxon>
        <taxon>Lecanoromycetes</taxon>
        <taxon>OSLEUM clade</taxon>
        <taxon>Ostropomycetidae</taxon>
        <taxon>Ostropales</taxon>
        <taxon>Graphidaceae</taxon>
        <taxon>Gomphilloideae</taxon>
        <taxon>Gomphillus</taxon>
    </lineage>
</organism>
<evidence type="ECO:0000256" key="6">
    <source>
        <dbReference type="RuleBase" id="RU000461"/>
    </source>
</evidence>
<protein>
    <recommendedName>
        <fullName evidence="9">Cytochrome P450</fullName>
    </recommendedName>
</protein>
<gene>
    <name evidence="7" type="ORF">GOMPHAMPRED_000116</name>
</gene>
<feature type="binding site" description="axial binding residue" evidence="5">
    <location>
        <position position="544"/>
    </location>
    <ligand>
        <name>heme</name>
        <dbReference type="ChEBI" id="CHEBI:30413"/>
    </ligand>
    <ligandPart>
        <name>Fe</name>
        <dbReference type="ChEBI" id="CHEBI:18248"/>
    </ligandPart>
</feature>